<evidence type="ECO:0000313" key="2">
    <source>
        <dbReference type="Proteomes" id="UP000192727"/>
    </source>
</evidence>
<gene>
    <name evidence="1" type="ORF">B7C51_10280</name>
</gene>
<evidence type="ECO:0000313" key="1">
    <source>
        <dbReference type="EMBL" id="ARF68136.1"/>
    </source>
</evidence>
<accession>A0A1V0UST2</accession>
<protein>
    <submittedName>
        <fullName evidence="1">Uncharacterized protein</fullName>
    </submittedName>
</protein>
<proteinExistence type="predicted"/>
<name>A0A1V0UST2_9BACL</name>
<reference evidence="1 2" key="1">
    <citation type="submission" date="2017-03" db="EMBL/GenBank/DDBJ databases">
        <title>Paenibacillus larvae genome sequencing.</title>
        <authorList>
            <person name="Dingman D.W."/>
        </authorList>
    </citation>
    <scope>NUCLEOTIDE SEQUENCE [LARGE SCALE GENOMIC DNA]</scope>
    <source>
        <strain evidence="1 2">SAG 10367</strain>
    </source>
</reference>
<organism evidence="1 2">
    <name type="scientific">Paenibacillus larvae subsp. pulvifaciens</name>
    <dbReference type="NCBI Taxonomy" id="1477"/>
    <lineage>
        <taxon>Bacteria</taxon>
        <taxon>Bacillati</taxon>
        <taxon>Bacillota</taxon>
        <taxon>Bacilli</taxon>
        <taxon>Bacillales</taxon>
        <taxon>Paenibacillaceae</taxon>
        <taxon>Paenibacillus</taxon>
    </lineage>
</organism>
<dbReference type="Proteomes" id="UP000192727">
    <property type="component" value="Chromosome"/>
</dbReference>
<dbReference type="EMBL" id="CP020557">
    <property type="protein sequence ID" value="ARF68136.1"/>
    <property type="molecule type" value="Genomic_DNA"/>
</dbReference>
<sequence>MSHASFIQVFRIGILLRPTQIKVRYLSFFEAYLGLFDNFGQHKKRSDPLNFPKNHMHHYAGILFTRSPGQFAFQAYGMNEMPEGPRRMFRTPSPRQLRCSSLLLPTCHCLSLRSFDKTDMQPGCRDEKDSDAILSSGAYVASYLYPTFLFLSKKTYIHHIHFGAVMQLQKTLSLKKN</sequence>
<dbReference type="AlphaFoldDB" id="A0A1V0UST2"/>